<dbReference type="EMBL" id="CAAALY010266428">
    <property type="protein sequence ID" value="VEL40779.1"/>
    <property type="molecule type" value="Genomic_DNA"/>
</dbReference>
<dbReference type="AlphaFoldDB" id="A0A448XN73"/>
<accession>A0A448XN73</accession>
<name>A0A448XN73_9PLAT</name>
<evidence type="ECO:0000313" key="2">
    <source>
        <dbReference type="Proteomes" id="UP000784294"/>
    </source>
</evidence>
<protein>
    <submittedName>
        <fullName evidence="1">Uncharacterized protein</fullName>
    </submittedName>
</protein>
<organism evidence="1 2">
    <name type="scientific">Protopolystoma xenopodis</name>
    <dbReference type="NCBI Taxonomy" id="117903"/>
    <lineage>
        <taxon>Eukaryota</taxon>
        <taxon>Metazoa</taxon>
        <taxon>Spiralia</taxon>
        <taxon>Lophotrochozoa</taxon>
        <taxon>Platyhelminthes</taxon>
        <taxon>Monogenea</taxon>
        <taxon>Polyopisthocotylea</taxon>
        <taxon>Polystomatidea</taxon>
        <taxon>Polystomatidae</taxon>
        <taxon>Protopolystoma</taxon>
    </lineage>
</organism>
<proteinExistence type="predicted"/>
<gene>
    <name evidence="1" type="ORF">PXEA_LOCUS34219</name>
</gene>
<reference evidence="1" key="1">
    <citation type="submission" date="2018-11" db="EMBL/GenBank/DDBJ databases">
        <authorList>
            <consortium name="Pathogen Informatics"/>
        </authorList>
    </citation>
    <scope>NUCLEOTIDE SEQUENCE</scope>
</reference>
<comment type="caution">
    <text evidence="1">The sequence shown here is derived from an EMBL/GenBank/DDBJ whole genome shotgun (WGS) entry which is preliminary data.</text>
</comment>
<evidence type="ECO:0000313" key="1">
    <source>
        <dbReference type="EMBL" id="VEL40779.1"/>
    </source>
</evidence>
<keyword evidence="2" id="KW-1185">Reference proteome</keyword>
<sequence length="92" mass="10275">MLDLYNEYPFVAHPKRHFSPSALAAVSTPHLLAGRTRVVDGVDDQLIQTLSFLQTQHYPSHVVVADSLTRPSHHVTDRLLPNYASFSGLPRV</sequence>
<dbReference type="Proteomes" id="UP000784294">
    <property type="component" value="Unassembled WGS sequence"/>
</dbReference>